<dbReference type="PANTHER" id="PTHR11062:SF214">
    <property type="entry name" value="XYLOGLUCAN GALACTOSYLTRANSFERASE XLT2"/>
    <property type="match status" value="1"/>
</dbReference>
<evidence type="ECO:0000256" key="4">
    <source>
        <dbReference type="ARBA" id="ARBA00022968"/>
    </source>
</evidence>
<feature type="domain" description="Exostosin GT47" evidence="6">
    <location>
        <begin position="3"/>
        <end position="340"/>
    </location>
</feature>
<feature type="non-terminal residue" evidence="7">
    <location>
        <position position="1"/>
    </location>
</feature>
<accession>A0A830CQI2</accession>
<evidence type="ECO:0000259" key="6">
    <source>
        <dbReference type="Pfam" id="PF03016"/>
    </source>
</evidence>
<dbReference type="EMBL" id="BMAC01000525">
    <property type="protein sequence ID" value="GFP98384.1"/>
    <property type="molecule type" value="Genomic_DNA"/>
</dbReference>
<dbReference type="InterPro" id="IPR040911">
    <property type="entry name" value="Exostosin_GT47"/>
</dbReference>
<gene>
    <name evidence="7" type="ORF">PHJA_001982300</name>
</gene>
<keyword evidence="8" id="KW-1185">Reference proteome</keyword>
<dbReference type="PANTHER" id="PTHR11062">
    <property type="entry name" value="EXOSTOSIN HEPARAN SULFATE GLYCOSYLTRANSFERASE -RELATED"/>
    <property type="match status" value="1"/>
</dbReference>
<dbReference type="AlphaFoldDB" id="A0A830CQI2"/>
<protein>
    <submittedName>
        <fullName evidence="7">Xyloglucan galactosyltransferase katamari1 homolog</fullName>
    </submittedName>
</protein>
<keyword evidence="4" id="KW-0735">Signal-anchor</keyword>
<reference evidence="7" key="1">
    <citation type="submission" date="2020-07" db="EMBL/GenBank/DDBJ databases">
        <title>Ethylene signaling mediates host invasion by parasitic plants.</title>
        <authorList>
            <person name="Yoshida S."/>
        </authorList>
    </citation>
    <scope>NUCLEOTIDE SEQUENCE</scope>
    <source>
        <strain evidence="7">Okayama</strain>
    </source>
</reference>
<dbReference type="InterPro" id="IPR004263">
    <property type="entry name" value="Exostosin"/>
</dbReference>
<comment type="subcellular location">
    <subcellularLocation>
        <location evidence="1">Golgi apparatus membrane</location>
        <topology evidence="1">Single-pass type II membrane protein</topology>
    </subcellularLocation>
</comment>
<evidence type="ECO:0000313" key="7">
    <source>
        <dbReference type="EMBL" id="GFP98384.1"/>
    </source>
</evidence>
<dbReference type="GO" id="GO:0008378">
    <property type="term" value="F:galactosyltransferase activity"/>
    <property type="evidence" value="ECO:0007669"/>
    <property type="project" value="TreeGrafter"/>
</dbReference>
<evidence type="ECO:0000256" key="2">
    <source>
        <dbReference type="ARBA" id="ARBA00010271"/>
    </source>
</evidence>
<evidence type="ECO:0000256" key="1">
    <source>
        <dbReference type="ARBA" id="ARBA00004323"/>
    </source>
</evidence>
<evidence type="ECO:0000256" key="5">
    <source>
        <dbReference type="ARBA" id="ARBA00023034"/>
    </source>
</evidence>
<dbReference type="OrthoDB" id="1924787at2759"/>
<sequence>DDCPNGKVYVYDLPSIFNTEIAKNCHNLNPWSSRCDALSNSGFGKRADGISRILPENVTGAWFWTDQFSLELIFHNRMLNYRCRTLEPQSAAAFYIPFYTGLAVEKYLFTKNSTTEERDRHCKMMLDWVSDQPFFTKSNGWDHFITVGRISWDFRRSKNSDWGSSCIYMPKMRNITRLLIEKNPWDYFDVAVPYPTGFHPGSVSDLRAWQDFVKSRRRRTLFCFAGSTRGFIKNDFRGILLSQCYSEPGSCRVVDCGSSKCANGTSEIMETFLDSDFCLQPRGDSFTRRSIFDCMLAGSVPVLFWHRTAYLQYEWFLPGEPGSYSVFIDRNEVKNGTSIKGVLEKISKEKVKRMREKVIEYIPKIIYANSNKGLEGVGDAFDVAVEGFLRRVKEQEGGYKWR</sequence>
<comment type="caution">
    <text evidence="7">The sequence shown here is derived from an EMBL/GenBank/DDBJ whole genome shotgun (WGS) entry which is preliminary data.</text>
</comment>
<keyword evidence="4" id="KW-0812">Transmembrane</keyword>
<proteinExistence type="inferred from homology"/>
<dbReference type="GO" id="GO:0009969">
    <property type="term" value="P:xyloglucan biosynthetic process"/>
    <property type="evidence" value="ECO:0007669"/>
    <property type="project" value="TreeGrafter"/>
</dbReference>
<evidence type="ECO:0000313" key="8">
    <source>
        <dbReference type="Proteomes" id="UP000653305"/>
    </source>
</evidence>
<dbReference type="GO" id="GO:0000139">
    <property type="term" value="C:Golgi membrane"/>
    <property type="evidence" value="ECO:0007669"/>
    <property type="project" value="UniProtKB-SubCell"/>
</dbReference>
<comment type="similarity">
    <text evidence="2">Belongs to the glycosyltransferase 47 family.</text>
</comment>
<dbReference type="Proteomes" id="UP000653305">
    <property type="component" value="Unassembled WGS sequence"/>
</dbReference>
<name>A0A830CQI2_9LAMI</name>
<organism evidence="7 8">
    <name type="scientific">Phtheirospermum japonicum</name>
    <dbReference type="NCBI Taxonomy" id="374723"/>
    <lineage>
        <taxon>Eukaryota</taxon>
        <taxon>Viridiplantae</taxon>
        <taxon>Streptophyta</taxon>
        <taxon>Embryophyta</taxon>
        <taxon>Tracheophyta</taxon>
        <taxon>Spermatophyta</taxon>
        <taxon>Magnoliopsida</taxon>
        <taxon>eudicotyledons</taxon>
        <taxon>Gunneridae</taxon>
        <taxon>Pentapetalae</taxon>
        <taxon>asterids</taxon>
        <taxon>lamiids</taxon>
        <taxon>Lamiales</taxon>
        <taxon>Orobanchaceae</taxon>
        <taxon>Orobanchaceae incertae sedis</taxon>
        <taxon>Phtheirospermum</taxon>
    </lineage>
</organism>
<evidence type="ECO:0000256" key="3">
    <source>
        <dbReference type="ARBA" id="ARBA00022676"/>
    </source>
</evidence>
<keyword evidence="3 7" id="KW-0328">Glycosyltransferase</keyword>
<keyword evidence="5" id="KW-0333">Golgi apparatus</keyword>
<keyword evidence="7" id="KW-0808">Transferase</keyword>
<dbReference type="Pfam" id="PF03016">
    <property type="entry name" value="Exostosin_GT47"/>
    <property type="match status" value="1"/>
</dbReference>